<dbReference type="Proteomes" id="UP000507470">
    <property type="component" value="Unassembled WGS sequence"/>
</dbReference>
<reference evidence="1 2" key="1">
    <citation type="submission" date="2020-06" db="EMBL/GenBank/DDBJ databases">
        <authorList>
            <person name="Li R."/>
            <person name="Bekaert M."/>
        </authorList>
    </citation>
    <scope>NUCLEOTIDE SEQUENCE [LARGE SCALE GENOMIC DNA]</scope>
    <source>
        <strain evidence="2">wild</strain>
    </source>
</reference>
<gene>
    <name evidence="1" type="ORF">MCOR_50220</name>
</gene>
<proteinExistence type="predicted"/>
<organism evidence="1 2">
    <name type="scientific">Mytilus coruscus</name>
    <name type="common">Sea mussel</name>
    <dbReference type="NCBI Taxonomy" id="42192"/>
    <lineage>
        <taxon>Eukaryota</taxon>
        <taxon>Metazoa</taxon>
        <taxon>Spiralia</taxon>
        <taxon>Lophotrochozoa</taxon>
        <taxon>Mollusca</taxon>
        <taxon>Bivalvia</taxon>
        <taxon>Autobranchia</taxon>
        <taxon>Pteriomorphia</taxon>
        <taxon>Mytilida</taxon>
        <taxon>Mytiloidea</taxon>
        <taxon>Mytilidae</taxon>
        <taxon>Mytilinae</taxon>
        <taxon>Mytilus</taxon>
    </lineage>
</organism>
<evidence type="ECO:0000313" key="2">
    <source>
        <dbReference type="Proteomes" id="UP000507470"/>
    </source>
</evidence>
<sequence length="559" mass="64563">MSSNSPEAQDLLRLFKCVVDTGADVLVPFAEDKLLKPYNGNFKTFLDDKKHEIFHLWQSKKLLCCECPPAGYNIKRIGHMDNWIFRKIYDDNGLEVGGHIIRNSGKIVQVCIHKSQICHAYAMDCYDITLLNTAWTELENALVDLTDPSYKRVIRKQIKYLRKVDLDKEEITELLKNFEEVNNVLQELKLCSNNNVRHLNGMENRLERMSFNNTEDIKHHTTEQTSFFVTQAQHALSGIAQNAEKLESCIKHEVKEVKESQANSFQNFETQVRDQRMEILRAIQNLTLSVKYEKPANLLVPVETYADSMECPVLWQIATPENWNLEEVVATLRNPSNKDEHFKKKFVRKGSLIMLTTIASNILSDSEAFEAAVISFLTKMIEDCDITTEMPGRVDVRLHILNANEVSISCELPLGVLHKEGSGDKKHLKQTEKFDVAFLNGDDEKEIEWIQNISTKLKAKYDIKCTILAKDYLNGFPLKKRLGQYVNMFQAVILTLTMENYKQYDFYIKDDMPVIAVELDYLNEIRSNLRSYPYINCTTCEHLWFPRLVDTLKRKIPGG</sequence>
<dbReference type="AlphaFoldDB" id="A0A6J8EDH8"/>
<name>A0A6J8EDH8_MYTCO</name>
<keyword evidence="2" id="KW-1185">Reference proteome</keyword>
<dbReference type="EMBL" id="CACVKT020008797">
    <property type="protein sequence ID" value="CAC5417732.1"/>
    <property type="molecule type" value="Genomic_DNA"/>
</dbReference>
<accession>A0A6J8EDH8</accession>
<protein>
    <submittedName>
        <fullName evidence="1">Uncharacterized protein</fullName>
    </submittedName>
</protein>
<dbReference type="OrthoDB" id="6129282at2759"/>
<evidence type="ECO:0000313" key="1">
    <source>
        <dbReference type="EMBL" id="CAC5417732.1"/>
    </source>
</evidence>